<keyword evidence="12" id="KW-0233">DNA recombination</keyword>
<proteinExistence type="predicted"/>
<keyword evidence="11" id="KW-0808">Transferase</keyword>
<keyword evidence="7" id="KW-0460">Magnesium</keyword>
<evidence type="ECO:0000256" key="8">
    <source>
        <dbReference type="ARBA" id="ARBA00022884"/>
    </source>
</evidence>
<dbReference type="InterPro" id="IPR039537">
    <property type="entry name" value="Retrotran_Ty1/copia-like"/>
</dbReference>
<keyword evidence="10" id="KW-0695">RNA-directed DNA polymerase</keyword>
<evidence type="ECO:0000256" key="15">
    <source>
        <dbReference type="ARBA" id="ARBA00049244"/>
    </source>
</evidence>
<evidence type="ECO:0000256" key="5">
    <source>
        <dbReference type="ARBA" id="ARBA00022759"/>
    </source>
</evidence>
<name>A0A0D0AU44_9AGAR</name>
<protein>
    <recommendedName>
        <fullName evidence="17">Integrase catalytic domain-containing protein</fullName>
    </recommendedName>
</protein>
<evidence type="ECO:0000259" key="17">
    <source>
        <dbReference type="PROSITE" id="PS50994"/>
    </source>
</evidence>
<evidence type="ECO:0000256" key="13">
    <source>
        <dbReference type="ARBA" id="ARBA00023268"/>
    </source>
</evidence>
<evidence type="ECO:0000256" key="12">
    <source>
        <dbReference type="ARBA" id="ARBA00023172"/>
    </source>
</evidence>
<dbReference type="PROSITE" id="PS50994">
    <property type="entry name" value="INTEGRASE"/>
    <property type="match status" value="1"/>
</dbReference>
<evidence type="ECO:0000256" key="14">
    <source>
        <dbReference type="ARBA" id="ARBA00048173"/>
    </source>
</evidence>
<keyword evidence="6" id="KW-0378">Hydrolase</keyword>
<dbReference type="GO" id="GO:0015074">
    <property type="term" value="P:DNA integration"/>
    <property type="evidence" value="ECO:0007669"/>
    <property type="project" value="UniProtKB-KW"/>
</dbReference>
<keyword evidence="5" id="KW-0255">Endonuclease</keyword>
<dbReference type="InterPro" id="IPR001584">
    <property type="entry name" value="Integrase_cat-core"/>
</dbReference>
<keyword evidence="1" id="KW-0815">Transposition</keyword>
<evidence type="ECO:0000256" key="9">
    <source>
        <dbReference type="ARBA" id="ARBA00022908"/>
    </source>
</evidence>
<dbReference type="Pfam" id="PF07727">
    <property type="entry name" value="RVT_2"/>
    <property type="match status" value="1"/>
</dbReference>
<evidence type="ECO:0000256" key="6">
    <source>
        <dbReference type="ARBA" id="ARBA00022801"/>
    </source>
</evidence>
<dbReference type="GO" id="GO:0046872">
    <property type="term" value="F:metal ion binding"/>
    <property type="evidence" value="ECO:0007669"/>
    <property type="project" value="UniProtKB-KW"/>
</dbReference>
<feature type="region of interest" description="Disordered" evidence="16">
    <location>
        <begin position="767"/>
        <end position="786"/>
    </location>
</feature>
<evidence type="ECO:0000256" key="16">
    <source>
        <dbReference type="SAM" id="MobiDB-lite"/>
    </source>
</evidence>
<dbReference type="HOGENOM" id="CLU_001650_5_0_1"/>
<dbReference type="InterPro" id="IPR057670">
    <property type="entry name" value="SH3_retrovirus"/>
</dbReference>
<keyword evidence="2" id="KW-0548">Nucleotidyltransferase</keyword>
<keyword evidence="9" id="KW-0229">DNA integration</keyword>
<organism evidence="18 19">
    <name type="scientific">Collybiopsis luxurians FD-317 M1</name>
    <dbReference type="NCBI Taxonomy" id="944289"/>
    <lineage>
        <taxon>Eukaryota</taxon>
        <taxon>Fungi</taxon>
        <taxon>Dikarya</taxon>
        <taxon>Basidiomycota</taxon>
        <taxon>Agaricomycotina</taxon>
        <taxon>Agaricomycetes</taxon>
        <taxon>Agaricomycetidae</taxon>
        <taxon>Agaricales</taxon>
        <taxon>Marasmiineae</taxon>
        <taxon>Omphalotaceae</taxon>
        <taxon>Collybiopsis</taxon>
        <taxon>Collybiopsis luxurians</taxon>
    </lineage>
</organism>
<evidence type="ECO:0000256" key="2">
    <source>
        <dbReference type="ARBA" id="ARBA00022695"/>
    </source>
</evidence>
<dbReference type="PANTHER" id="PTHR42648:SF11">
    <property type="entry name" value="TRANSPOSON TY4-P GAG-POL POLYPROTEIN"/>
    <property type="match status" value="1"/>
</dbReference>
<dbReference type="GO" id="GO:0006310">
    <property type="term" value="P:DNA recombination"/>
    <property type="evidence" value="ECO:0007669"/>
    <property type="project" value="UniProtKB-KW"/>
</dbReference>
<evidence type="ECO:0000256" key="11">
    <source>
        <dbReference type="ARBA" id="ARBA00022932"/>
    </source>
</evidence>
<dbReference type="InterPro" id="IPR012337">
    <property type="entry name" value="RNaseH-like_sf"/>
</dbReference>
<dbReference type="GO" id="GO:0003964">
    <property type="term" value="F:RNA-directed DNA polymerase activity"/>
    <property type="evidence" value="ECO:0007669"/>
    <property type="project" value="UniProtKB-KW"/>
</dbReference>
<feature type="domain" description="Integrase catalytic" evidence="17">
    <location>
        <begin position="495"/>
        <end position="676"/>
    </location>
</feature>
<evidence type="ECO:0000313" key="18">
    <source>
        <dbReference type="EMBL" id="KIK54000.1"/>
    </source>
</evidence>
<evidence type="ECO:0000256" key="3">
    <source>
        <dbReference type="ARBA" id="ARBA00022722"/>
    </source>
</evidence>
<dbReference type="EMBL" id="KN834821">
    <property type="protein sequence ID" value="KIK54000.1"/>
    <property type="molecule type" value="Genomic_DNA"/>
</dbReference>
<dbReference type="Proteomes" id="UP000053593">
    <property type="component" value="Unassembled WGS sequence"/>
</dbReference>
<accession>A0A0D0AU44</accession>
<dbReference type="InterPro" id="IPR013103">
    <property type="entry name" value="RVT_2"/>
</dbReference>
<dbReference type="GO" id="GO:0005634">
    <property type="term" value="C:nucleus"/>
    <property type="evidence" value="ECO:0007669"/>
    <property type="project" value="UniProtKB-ARBA"/>
</dbReference>
<keyword evidence="4" id="KW-0479">Metal-binding</keyword>
<dbReference type="OrthoDB" id="7691805at2759"/>
<evidence type="ECO:0000256" key="10">
    <source>
        <dbReference type="ARBA" id="ARBA00022918"/>
    </source>
</evidence>
<evidence type="ECO:0000313" key="19">
    <source>
        <dbReference type="Proteomes" id="UP000053593"/>
    </source>
</evidence>
<reference evidence="18 19" key="1">
    <citation type="submission" date="2014-04" db="EMBL/GenBank/DDBJ databases">
        <title>Evolutionary Origins and Diversification of the Mycorrhizal Mutualists.</title>
        <authorList>
            <consortium name="DOE Joint Genome Institute"/>
            <consortium name="Mycorrhizal Genomics Consortium"/>
            <person name="Kohler A."/>
            <person name="Kuo A."/>
            <person name="Nagy L.G."/>
            <person name="Floudas D."/>
            <person name="Copeland A."/>
            <person name="Barry K.W."/>
            <person name="Cichocki N."/>
            <person name="Veneault-Fourrey C."/>
            <person name="LaButti K."/>
            <person name="Lindquist E.A."/>
            <person name="Lipzen A."/>
            <person name="Lundell T."/>
            <person name="Morin E."/>
            <person name="Murat C."/>
            <person name="Riley R."/>
            <person name="Ohm R."/>
            <person name="Sun H."/>
            <person name="Tunlid A."/>
            <person name="Henrissat B."/>
            <person name="Grigoriev I.V."/>
            <person name="Hibbett D.S."/>
            <person name="Martin F."/>
        </authorList>
    </citation>
    <scope>NUCLEOTIDE SEQUENCE [LARGE SCALE GENOMIC DNA]</scope>
    <source>
        <strain evidence="18 19">FD-317 M1</strain>
    </source>
</reference>
<gene>
    <name evidence="18" type="ORF">GYMLUDRAFT_249898</name>
</gene>
<comment type="catalytic activity">
    <reaction evidence="15">
        <text>DNA(n) + a 2'-deoxyribonucleoside 5'-triphosphate = DNA(n+1) + diphosphate</text>
        <dbReference type="Rhea" id="RHEA:22508"/>
        <dbReference type="Rhea" id="RHEA-COMP:17339"/>
        <dbReference type="Rhea" id="RHEA-COMP:17340"/>
        <dbReference type="ChEBI" id="CHEBI:33019"/>
        <dbReference type="ChEBI" id="CHEBI:61560"/>
        <dbReference type="ChEBI" id="CHEBI:173112"/>
        <dbReference type="EC" id="2.7.7.7"/>
    </reaction>
</comment>
<dbReference type="AlphaFoldDB" id="A0A0D0AU44"/>
<dbReference type="Gene3D" id="3.30.420.10">
    <property type="entry name" value="Ribonuclease H-like superfamily/Ribonuclease H"/>
    <property type="match status" value="1"/>
</dbReference>
<keyword evidence="3" id="KW-0540">Nuclease</keyword>
<dbReference type="InterPro" id="IPR036397">
    <property type="entry name" value="RNaseH_sf"/>
</dbReference>
<dbReference type="GO" id="GO:0016787">
    <property type="term" value="F:hydrolase activity"/>
    <property type="evidence" value="ECO:0007669"/>
    <property type="project" value="UniProtKB-KW"/>
</dbReference>
<keyword evidence="8" id="KW-0694">RNA-binding</keyword>
<comment type="catalytic activity">
    <reaction evidence="14">
        <text>DNA(n) + a 2'-deoxyribonucleoside 5'-triphosphate = DNA(n+1) + diphosphate</text>
        <dbReference type="Rhea" id="RHEA:22508"/>
        <dbReference type="Rhea" id="RHEA-COMP:17339"/>
        <dbReference type="Rhea" id="RHEA-COMP:17340"/>
        <dbReference type="ChEBI" id="CHEBI:33019"/>
        <dbReference type="ChEBI" id="CHEBI:61560"/>
        <dbReference type="ChEBI" id="CHEBI:173112"/>
        <dbReference type="EC" id="2.7.7.49"/>
    </reaction>
</comment>
<evidence type="ECO:0000256" key="7">
    <source>
        <dbReference type="ARBA" id="ARBA00022842"/>
    </source>
</evidence>
<keyword evidence="11" id="KW-0239">DNA-directed DNA polymerase</keyword>
<dbReference type="GO" id="GO:0004519">
    <property type="term" value="F:endonuclease activity"/>
    <property type="evidence" value="ECO:0007669"/>
    <property type="project" value="UniProtKB-KW"/>
</dbReference>
<evidence type="ECO:0000256" key="4">
    <source>
        <dbReference type="ARBA" id="ARBA00022723"/>
    </source>
</evidence>
<dbReference type="Pfam" id="PF25597">
    <property type="entry name" value="SH3_retrovirus"/>
    <property type="match status" value="1"/>
</dbReference>
<dbReference type="PANTHER" id="PTHR42648">
    <property type="entry name" value="TRANSPOSASE, PUTATIVE-RELATED"/>
    <property type="match status" value="1"/>
</dbReference>
<dbReference type="GO" id="GO:0003723">
    <property type="term" value="F:RNA binding"/>
    <property type="evidence" value="ECO:0007669"/>
    <property type="project" value="UniProtKB-KW"/>
</dbReference>
<dbReference type="GO" id="GO:0003887">
    <property type="term" value="F:DNA-directed DNA polymerase activity"/>
    <property type="evidence" value="ECO:0007669"/>
    <property type="project" value="UniProtKB-KW"/>
</dbReference>
<evidence type="ECO:0000256" key="1">
    <source>
        <dbReference type="ARBA" id="ARBA00022578"/>
    </source>
</evidence>
<keyword evidence="13" id="KW-0511">Multifunctional enzyme</keyword>
<dbReference type="Pfam" id="PF14223">
    <property type="entry name" value="Retrotran_gag_2"/>
    <property type="match status" value="1"/>
</dbReference>
<dbReference type="SUPFAM" id="SSF53098">
    <property type="entry name" value="Ribonuclease H-like"/>
    <property type="match status" value="1"/>
</dbReference>
<sequence>MSSNSSSNLPATQYFPDNRQLDGSGMYIPFKDAVKNLTRAYGLLGYLDGRIPRPSANAAPAVLAGGPIAGQPVMGTPSPINSLTPSESEWDLRDGRLAGIIFQNIKDPRGLGIDAKMNAKAMLDAVNLKYGANSVAAQTLAQEKLRNAKFNPGDRFDDHFKLVERLRSEANEVGCSVQDPELLSNFLTSLPESYLWILQNYSHHDWAALTTHLLDYQLCKDLIKGVNKSSSATALVTSTAANQSVVKCTVCSRHGHTLAKCWAPGGGSEGKGPAWYKTPKHMSNLANAMIASTSGDQNMPPPTILSTTFDLGSDLRGTINHNSMSVFTDPMSDRHRGEVASILKKNQAGDSETGLSYLPCVSVTTTRENNKYPMYLDSAASECCVWEKNMFIMYTSRKSRGQMAAEGSNGEFPIEGYGVVEMLVKTSGGQGFSGSWGRGRLEVKDPKMDAIVVDGTLASARNGHWLYEVSLVSADPNSKAIILATETTTTSHAPSLSKPCSLAMWHTCFAHINTNTITLVNLDLWGKARTCSLGGAWYMLLAVDNATGLPFPYFPSSKEAATILGLVKTFVVMAEKQTGRKIKHFHIDMGWEFDNRLFDEYTASIGVLVEKIPKDSSAANGQVERANCTVIEGVCAMLEDSTLGCEFWAEAASAFCYIKGMLLMARVPEIILWQKWKEGDHRVNVSHLCHWGCRIFVKDLDQKEGKLGLQAWEGWLVGYLDRCGYRVWDPKRRAIFAVRDVVFDEGVPNHTVTEGGTFDVPSMAEDVDEPGPSAPTSHIIPPAGSGEVEDVNPGMHPADADHEDEEGVILRQSARRSIPSQALQRSQDYQHDEDLAQLEGDDWANVVVLASAIKGASDIKILTRFKEAMENSKLWFPAMKEEIWQLTERGCWSLVPHPEGVCVLNGMWVYDVKVGGNGEILKTKAHYIARGDMQRASLDYDKCWSMVARMESVCLLIATGAFFGWKSHQWDFSLAYLNGNLPDHPKVYMRQPTSFVKQGEEELVCLLKKPLYGLSQASHIWFKELKKELEQIGFHSSRADPCIHVHYDSKTGSHSIHSVHTDDVWSTANSDIEAEKTMMDFSKWDWKDVKDKGFLVGLTMDYLDDGSIGISQAPFFTNAFKHFGIWDKLQPILTPLPPKYSIMPVQKWLQVHKDFMKDKPFH</sequence>
<dbReference type="GO" id="GO:0032196">
    <property type="term" value="P:transposition"/>
    <property type="evidence" value="ECO:0007669"/>
    <property type="project" value="UniProtKB-KW"/>
</dbReference>
<keyword evidence="19" id="KW-1185">Reference proteome</keyword>